<dbReference type="CDD" id="cd16914">
    <property type="entry name" value="EcfT"/>
    <property type="match status" value="1"/>
</dbReference>
<evidence type="ECO:0000313" key="9">
    <source>
        <dbReference type="Proteomes" id="UP000271700"/>
    </source>
</evidence>
<comment type="caution">
    <text evidence="8">The sequence shown here is derived from an EMBL/GenBank/DDBJ whole genome shotgun (WGS) entry which is preliminary data.</text>
</comment>
<dbReference type="RefSeq" id="WP_010443469.1">
    <property type="nucleotide sequence ID" value="NZ_AEYW01000024.1"/>
</dbReference>
<evidence type="ECO:0000256" key="6">
    <source>
        <dbReference type="ARBA" id="ARBA00023136"/>
    </source>
</evidence>
<comment type="subcellular location">
    <subcellularLocation>
        <location evidence="1">Cell membrane</location>
        <topology evidence="1">Multi-pass membrane protein</topology>
    </subcellularLocation>
</comment>
<gene>
    <name evidence="8" type="ORF">CLV75_4254</name>
</gene>
<dbReference type="STRING" id="981384.GCA_000192475_00370"/>
<dbReference type="PANTHER" id="PTHR34857:SF2">
    <property type="entry name" value="SLL0384 PROTEIN"/>
    <property type="match status" value="1"/>
</dbReference>
<dbReference type="PANTHER" id="PTHR34857">
    <property type="entry name" value="SLL0384 PROTEIN"/>
    <property type="match status" value="1"/>
</dbReference>
<feature type="transmembrane region" description="Helical" evidence="7">
    <location>
        <begin position="116"/>
        <end position="137"/>
    </location>
</feature>
<feature type="transmembrane region" description="Helical" evidence="7">
    <location>
        <begin position="241"/>
        <end position="259"/>
    </location>
</feature>
<dbReference type="AlphaFoldDB" id="A0A497YT70"/>
<dbReference type="InterPro" id="IPR012809">
    <property type="entry name" value="ECF_CbiQ"/>
</dbReference>
<accession>A0A497YT70</accession>
<evidence type="ECO:0000256" key="1">
    <source>
        <dbReference type="ARBA" id="ARBA00004651"/>
    </source>
</evidence>
<reference evidence="8 9" key="1">
    <citation type="submission" date="2018-10" db="EMBL/GenBank/DDBJ databases">
        <title>Genomic Encyclopedia of Archaeal and Bacterial Type Strains, Phase II (KMG-II): from individual species to whole genera.</title>
        <authorList>
            <person name="Goeker M."/>
        </authorList>
    </citation>
    <scope>NUCLEOTIDE SEQUENCE [LARGE SCALE GENOMIC DNA]</scope>
    <source>
        <strain evidence="8 9">DSM 29317</strain>
    </source>
</reference>
<evidence type="ECO:0000256" key="2">
    <source>
        <dbReference type="ARBA" id="ARBA00008564"/>
    </source>
</evidence>
<keyword evidence="9" id="KW-1185">Reference proteome</keyword>
<feature type="transmembrane region" description="Helical" evidence="7">
    <location>
        <begin position="33"/>
        <end position="65"/>
    </location>
</feature>
<dbReference type="Pfam" id="PF02361">
    <property type="entry name" value="CbiQ"/>
    <property type="match status" value="1"/>
</dbReference>
<evidence type="ECO:0000256" key="4">
    <source>
        <dbReference type="ARBA" id="ARBA00022692"/>
    </source>
</evidence>
<dbReference type="GO" id="GO:0043190">
    <property type="term" value="C:ATP-binding cassette (ABC) transporter complex"/>
    <property type="evidence" value="ECO:0007669"/>
    <property type="project" value="InterPro"/>
</dbReference>
<dbReference type="NCBIfam" id="TIGR02454">
    <property type="entry name" value="ECF_T_CbiQ"/>
    <property type="match status" value="1"/>
</dbReference>
<keyword evidence="3" id="KW-1003">Cell membrane</keyword>
<evidence type="ECO:0000256" key="5">
    <source>
        <dbReference type="ARBA" id="ARBA00022989"/>
    </source>
</evidence>
<organism evidence="8 9">
    <name type="scientific">Ruegeria conchae</name>
    <dbReference type="NCBI Taxonomy" id="981384"/>
    <lineage>
        <taxon>Bacteria</taxon>
        <taxon>Pseudomonadati</taxon>
        <taxon>Pseudomonadota</taxon>
        <taxon>Alphaproteobacteria</taxon>
        <taxon>Rhodobacterales</taxon>
        <taxon>Roseobacteraceae</taxon>
        <taxon>Ruegeria</taxon>
    </lineage>
</organism>
<evidence type="ECO:0000313" key="8">
    <source>
        <dbReference type="EMBL" id="RLJ98551.1"/>
    </source>
</evidence>
<evidence type="ECO:0000256" key="3">
    <source>
        <dbReference type="ARBA" id="ARBA00022475"/>
    </source>
</evidence>
<dbReference type="Proteomes" id="UP000271700">
    <property type="component" value="Unassembled WGS sequence"/>
</dbReference>
<keyword evidence="5 7" id="KW-1133">Transmembrane helix</keyword>
<dbReference type="InterPro" id="IPR003339">
    <property type="entry name" value="ABC/ECF_trnsptr_transmembrane"/>
</dbReference>
<comment type="similarity">
    <text evidence="2">Belongs to the CbiQ family.</text>
</comment>
<sequence>MAHALEPQAKTLAEAGGSEPYGVIADLDPRMRIAITCLFAVVTVALSSIPSLLTALSVSIGLLLMSRLPIRRTLKRMAMMDSFIIFMLVLLPFSMHGDTMFTLFGFAASWQGFWKAIEIALTANAVILALMVLVGSMEPVTLGHALHKLRCPEVLVHLLMFTIRYIEVLREEYLRLCGAMKVRGFRPGTNWHTYRSFGYLVGMMLIRAIERSERILDAMKCRGFSGRLLLLQEFNLTRRDYWFATMMCAICVSLLILDFQ</sequence>
<evidence type="ECO:0000256" key="7">
    <source>
        <dbReference type="SAM" id="Phobius"/>
    </source>
</evidence>
<keyword evidence="6 7" id="KW-0472">Membrane</keyword>
<keyword evidence="4 7" id="KW-0812">Transmembrane</keyword>
<proteinExistence type="inferred from homology"/>
<feature type="transmembrane region" description="Helical" evidence="7">
    <location>
        <begin position="77"/>
        <end position="96"/>
    </location>
</feature>
<dbReference type="InterPro" id="IPR051611">
    <property type="entry name" value="ECF_transporter_component"/>
</dbReference>
<dbReference type="EMBL" id="RCCT01000009">
    <property type="protein sequence ID" value="RLJ98551.1"/>
    <property type="molecule type" value="Genomic_DNA"/>
</dbReference>
<dbReference type="OrthoDB" id="4533at2"/>
<name>A0A497YT70_9RHOB</name>
<dbReference type="GO" id="GO:0006824">
    <property type="term" value="P:cobalt ion transport"/>
    <property type="evidence" value="ECO:0007669"/>
    <property type="project" value="InterPro"/>
</dbReference>
<protein>
    <submittedName>
        <fullName evidence="8">Cobalt/nickel transport system permease protein</fullName>
    </submittedName>
</protein>